<reference evidence="1" key="1">
    <citation type="submission" date="2018-05" db="EMBL/GenBank/DDBJ databases">
        <title>Draft genome of Mucuna pruriens seed.</title>
        <authorList>
            <person name="Nnadi N.E."/>
            <person name="Vos R."/>
            <person name="Hasami M.H."/>
            <person name="Devisetty U.K."/>
            <person name="Aguiy J.C."/>
        </authorList>
    </citation>
    <scope>NUCLEOTIDE SEQUENCE [LARGE SCALE GENOMIC DNA]</scope>
    <source>
        <strain evidence="1">JCA_2017</strain>
    </source>
</reference>
<gene>
    <name evidence="1" type="ORF">CR513_05434</name>
</gene>
<dbReference type="InterPro" id="IPR053134">
    <property type="entry name" value="RNA-dir_DNA_polymerase"/>
</dbReference>
<sequence length="257" mass="29391">MVMKPSGKWKICTNYIDLNKACSKDLYPLHSIDALVDEESSCDLLSFMDAYLGYNQIQMHPCDESKTVFMMDEEVYVDNMVKSEMEGGHVDNLSSIFGVLKRYQLKLNPKKCSFGVRLVNHPVVCRTDLPIRKILRKPDLAGRMIWWAVELSQFDVAYERRGHMKAQVLADFINELTSNPGYEKAFGKNKEWTLSIDNSSNKRGNKVGVILEELGGVLIEQSLHFDFQASNKYEALLARIRLAKELRAERLTIKSDS</sequence>
<dbReference type="PANTHER" id="PTHR24559">
    <property type="entry name" value="TRANSPOSON TY3-I GAG-POL POLYPROTEIN"/>
    <property type="match status" value="1"/>
</dbReference>
<comment type="caution">
    <text evidence="1">The sequence shown here is derived from an EMBL/GenBank/DDBJ whole genome shotgun (WGS) entry which is preliminary data.</text>
</comment>
<dbReference type="EMBL" id="QJKJ01000909">
    <property type="protein sequence ID" value="RDY10103.1"/>
    <property type="molecule type" value="Genomic_DNA"/>
</dbReference>
<dbReference type="SUPFAM" id="SSF56672">
    <property type="entry name" value="DNA/RNA polymerases"/>
    <property type="match status" value="1"/>
</dbReference>
<dbReference type="InterPro" id="IPR043502">
    <property type="entry name" value="DNA/RNA_pol_sf"/>
</dbReference>
<keyword evidence="2" id="KW-1185">Reference proteome</keyword>
<dbReference type="PANTHER" id="PTHR24559:SF430">
    <property type="entry name" value="RNA-DIRECTED DNA POLYMERASE"/>
    <property type="match status" value="1"/>
</dbReference>
<organism evidence="1 2">
    <name type="scientific">Mucuna pruriens</name>
    <name type="common">Velvet bean</name>
    <name type="synonym">Dolichos pruriens</name>
    <dbReference type="NCBI Taxonomy" id="157652"/>
    <lineage>
        <taxon>Eukaryota</taxon>
        <taxon>Viridiplantae</taxon>
        <taxon>Streptophyta</taxon>
        <taxon>Embryophyta</taxon>
        <taxon>Tracheophyta</taxon>
        <taxon>Spermatophyta</taxon>
        <taxon>Magnoliopsida</taxon>
        <taxon>eudicotyledons</taxon>
        <taxon>Gunneridae</taxon>
        <taxon>Pentapetalae</taxon>
        <taxon>rosids</taxon>
        <taxon>fabids</taxon>
        <taxon>Fabales</taxon>
        <taxon>Fabaceae</taxon>
        <taxon>Papilionoideae</taxon>
        <taxon>50 kb inversion clade</taxon>
        <taxon>NPAAA clade</taxon>
        <taxon>indigoferoid/millettioid clade</taxon>
        <taxon>Phaseoleae</taxon>
        <taxon>Mucuna</taxon>
    </lineage>
</organism>
<evidence type="ECO:0000313" key="2">
    <source>
        <dbReference type="Proteomes" id="UP000257109"/>
    </source>
</evidence>
<dbReference type="AlphaFoldDB" id="A0A371I508"/>
<dbReference type="Proteomes" id="UP000257109">
    <property type="component" value="Unassembled WGS sequence"/>
</dbReference>
<protein>
    <submittedName>
        <fullName evidence="1">Uncharacterized protein</fullName>
    </submittedName>
</protein>
<proteinExistence type="predicted"/>
<dbReference type="OrthoDB" id="1938451at2759"/>
<evidence type="ECO:0000313" key="1">
    <source>
        <dbReference type="EMBL" id="RDY10103.1"/>
    </source>
</evidence>
<dbReference type="CDD" id="cd01647">
    <property type="entry name" value="RT_LTR"/>
    <property type="match status" value="1"/>
</dbReference>
<dbReference type="Gene3D" id="3.30.70.270">
    <property type="match status" value="1"/>
</dbReference>
<feature type="non-terminal residue" evidence="1">
    <location>
        <position position="1"/>
    </location>
</feature>
<accession>A0A371I508</accession>
<name>A0A371I508_MUCPR</name>
<dbReference type="InterPro" id="IPR043128">
    <property type="entry name" value="Rev_trsase/Diguanyl_cyclase"/>
</dbReference>